<feature type="compositionally biased region" description="Acidic residues" evidence="1">
    <location>
        <begin position="33"/>
        <end position="43"/>
    </location>
</feature>
<protein>
    <submittedName>
        <fullName evidence="2">Uncharacterized protein</fullName>
    </submittedName>
</protein>
<keyword evidence="3" id="KW-1185">Reference proteome</keyword>
<sequence length="434" mass="48828">MLDQKMVMMWRKRLKMPRMIWSVLEMMLNNEVDSSDSDDDFEDPPNKNTSVDIPQPVNPKAATLDIDRQCNRMGGWKESILHRSIDVSDEKGKMLAKTVVELVSLMEGALAEVMNNEVYVELQMVAGSLLGLVNKNRKDVVQPVECSFSEVFMMSSFGAILQISLGCLHQRRQSWRGGSSSRWWLIYPLLALASHKIVNCKQVVTNMWLMLVIAATVHLPLCNSPFTPVVGVNNVNKQLANDSSEPRGCIDPETNLHMVGGAVFGRGSATEEIGRDDASIVCVENGGHEDNSLETTRMMFKDAMKAAWDDAEDTFNWGKLEVLKMLANFLDQQGFINKAACIRELDPKRIGLPWRDAKQVYDYGVATMRHMETYMGEGAKGCDYGLSNLNHKPLLVLRKKYCAVILLHKVNEMMEMLANESFKKDKVVKGTNLE</sequence>
<dbReference type="OrthoDB" id="1749738at2759"/>
<organism evidence="2 3">
    <name type="scientific">Cuscuta campestris</name>
    <dbReference type="NCBI Taxonomy" id="132261"/>
    <lineage>
        <taxon>Eukaryota</taxon>
        <taxon>Viridiplantae</taxon>
        <taxon>Streptophyta</taxon>
        <taxon>Embryophyta</taxon>
        <taxon>Tracheophyta</taxon>
        <taxon>Spermatophyta</taxon>
        <taxon>Magnoliopsida</taxon>
        <taxon>eudicotyledons</taxon>
        <taxon>Gunneridae</taxon>
        <taxon>Pentapetalae</taxon>
        <taxon>asterids</taxon>
        <taxon>lamiids</taxon>
        <taxon>Solanales</taxon>
        <taxon>Convolvulaceae</taxon>
        <taxon>Cuscuteae</taxon>
        <taxon>Cuscuta</taxon>
        <taxon>Cuscuta subgen. Grammica</taxon>
        <taxon>Cuscuta sect. Cleistogrammica</taxon>
    </lineage>
</organism>
<name>A0A484MMA3_9ASTE</name>
<gene>
    <name evidence="2" type="ORF">CCAM_LOCUS31879</name>
</gene>
<evidence type="ECO:0000313" key="2">
    <source>
        <dbReference type="EMBL" id="VFQ90103.1"/>
    </source>
</evidence>
<evidence type="ECO:0000256" key="1">
    <source>
        <dbReference type="SAM" id="MobiDB-lite"/>
    </source>
</evidence>
<dbReference type="Proteomes" id="UP000595140">
    <property type="component" value="Unassembled WGS sequence"/>
</dbReference>
<reference evidence="2 3" key="1">
    <citation type="submission" date="2018-04" db="EMBL/GenBank/DDBJ databases">
        <authorList>
            <person name="Vogel A."/>
        </authorList>
    </citation>
    <scope>NUCLEOTIDE SEQUENCE [LARGE SCALE GENOMIC DNA]</scope>
</reference>
<feature type="region of interest" description="Disordered" evidence="1">
    <location>
        <begin position="33"/>
        <end position="58"/>
    </location>
</feature>
<evidence type="ECO:0000313" key="3">
    <source>
        <dbReference type="Proteomes" id="UP000595140"/>
    </source>
</evidence>
<accession>A0A484MMA3</accession>
<dbReference type="AlphaFoldDB" id="A0A484MMA3"/>
<proteinExistence type="predicted"/>
<dbReference type="EMBL" id="OOIL02003979">
    <property type="protein sequence ID" value="VFQ90103.1"/>
    <property type="molecule type" value="Genomic_DNA"/>
</dbReference>